<gene>
    <name evidence="2" type="ordered locus">Fleli_2779</name>
</gene>
<accession>I4AME7</accession>
<dbReference type="STRING" id="880071.Fleli_2779"/>
<dbReference type="AlphaFoldDB" id="I4AME7"/>
<organism evidence="2 3">
    <name type="scientific">Bernardetia litoralis (strain ATCC 23117 / DSM 6794 / NBRC 15988 / NCIMB 1366 / Fx l1 / Sio-4)</name>
    <name type="common">Flexibacter litoralis</name>
    <dbReference type="NCBI Taxonomy" id="880071"/>
    <lineage>
        <taxon>Bacteria</taxon>
        <taxon>Pseudomonadati</taxon>
        <taxon>Bacteroidota</taxon>
        <taxon>Cytophagia</taxon>
        <taxon>Cytophagales</taxon>
        <taxon>Bernardetiaceae</taxon>
        <taxon>Bernardetia</taxon>
    </lineage>
</organism>
<evidence type="ECO:0000256" key="1">
    <source>
        <dbReference type="SAM" id="MobiDB-lite"/>
    </source>
</evidence>
<dbReference type="KEGG" id="fli:Fleli_2779"/>
<dbReference type="InterPro" id="IPR019861">
    <property type="entry name" value="PorP/SprF_Bacteroidetes"/>
</dbReference>
<evidence type="ECO:0000313" key="3">
    <source>
        <dbReference type="Proteomes" id="UP000006054"/>
    </source>
</evidence>
<protein>
    <submittedName>
        <fullName evidence="2">Bacteroidetes-specific putative membrane protein</fullName>
    </submittedName>
</protein>
<feature type="compositionally biased region" description="Basic residues" evidence="1">
    <location>
        <begin position="346"/>
        <end position="366"/>
    </location>
</feature>
<dbReference type="OrthoDB" id="978914at2"/>
<name>I4AME7_BERLS</name>
<dbReference type="RefSeq" id="WP_014798567.1">
    <property type="nucleotide sequence ID" value="NC_018018.1"/>
</dbReference>
<dbReference type="Proteomes" id="UP000006054">
    <property type="component" value="Chromosome"/>
</dbReference>
<dbReference type="Pfam" id="PF11751">
    <property type="entry name" value="PorP_SprF"/>
    <property type="match status" value="1"/>
</dbReference>
<proteinExistence type="predicted"/>
<feature type="region of interest" description="Disordered" evidence="1">
    <location>
        <begin position="330"/>
        <end position="366"/>
    </location>
</feature>
<keyword evidence="3" id="KW-1185">Reference proteome</keyword>
<dbReference type="EMBL" id="CP003345">
    <property type="protein sequence ID" value="AFM05132.1"/>
    <property type="molecule type" value="Genomic_DNA"/>
</dbReference>
<evidence type="ECO:0000313" key="2">
    <source>
        <dbReference type="EMBL" id="AFM05132.1"/>
    </source>
</evidence>
<reference evidence="3" key="1">
    <citation type="submission" date="2012-06" db="EMBL/GenBank/DDBJ databases">
        <title>The complete genome of Flexibacter litoralis DSM 6794.</title>
        <authorList>
            <person name="Lucas S."/>
            <person name="Copeland A."/>
            <person name="Lapidus A."/>
            <person name="Glavina del Rio T."/>
            <person name="Dalin E."/>
            <person name="Tice H."/>
            <person name="Bruce D."/>
            <person name="Goodwin L."/>
            <person name="Pitluck S."/>
            <person name="Peters L."/>
            <person name="Ovchinnikova G."/>
            <person name="Lu M."/>
            <person name="Kyrpides N."/>
            <person name="Mavromatis K."/>
            <person name="Ivanova N."/>
            <person name="Brettin T."/>
            <person name="Detter J.C."/>
            <person name="Han C."/>
            <person name="Larimer F."/>
            <person name="Land M."/>
            <person name="Hauser L."/>
            <person name="Markowitz V."/>
            <person name="Cheng J.-F."/>
            <person name="Hugenholtz P."/>
            <person name="Woyke T."/>
            <person name="Wu D."/>
            <person name="Spring S."/>
            <person name="Lang E."/>
            <person name="Kopitz M."/>
            <person name="Brambilla E."/>
            <person name="Klenk H.-P."/>
            <person name="Eisen J.A."/>
        </authorList>
    </citation>
    <scope>NUCLEOTIDE SEQUENCE [LARGE SCALE GENOMIC DNA]</scope>
    <source>
        <strain evidence="3">ATCC 23117 / DSM 6794 / NBRC 15988 / NCIMB 1366 / Sio-4</strain>
    </source>
</reference>
<dbReference type="eggNOG" id="COG2885">
    <property type="taxonomic scope" value="Bacteria"/>
</dbReference>
<sequence precursor="true">MKQMLPIHSKSILFLLLNFSLSLSILGISSFSNHSLAQQVPIYSQYFSHPFVSNPAWTGRSDYSSVFLTYRSQWAGFEDAPKTVLLTVDIPFYEKRSGLGFFVQQDAIKSTSRTKAMVSYGYHLLGEYENSSKLSFGLMGGIVYNQINFDDWYIRHPTDPVLLNNTGNYMGFEIGFGASYTFKKRLEIGLSVPQLLNPAFSPEDETDDNIRLQNHLMLSVRGMIPVGMGEFRPMAVVRQVPNVPIQYEGGLQYMHDNSLWVSTAYRSNYSVNVGAGVNYGSFSFGYIRDFPIGDIVGAFGSTNELMLGYKFNQLPTADYEGKRGYGRGLIRKKKYHPSRPGPLMKKYPKKPKKKKKPKAKGKYRRF</sequence>
<dbReference type="NCBIfam" id="TIGR03519">
    <property type="entry name" value="T9SS_PorP_fam"/>
    <property type="match status" value="1"/>
</dbReference>
<dbReference type="HOGENOM" id="CLU_755959_0_0_10"/>